<dbReference type="SFLD" id="SFLDG01017">
    <property type="entry name" value="Polyprenyl_Transferase_Like"/>
    <property type="match status" value="1"/>
</dbReference>
<dbReference type="CDD" id="cd00685">
    <property type="entry name" value="Trans_IPPS_HT"/>
    <property type="match status" value="1"/>
</dbReference>
<dbReference type="SFLD" id="SFLDS00005">
    <property type="entry name" value="Isoprenoid_Synthase_Type_I"/>
    <property type="match status" value="1"/>
</dbReference>
<evidence type="ECO:0000256" key="6">
    <source>
        <dbReference type="ARBA" id="ARBA00023229"/>
    </source>
</evidence>
<keyword evidence="9" id="KW-1185">Reference proteome</keyword>
<sequence>MLKIYLKEKREIFEKYLQEKMTELKYPERLAESMIYSVMNGGKRLRPVLMYMIADIFNQDYSRIEDTAAALECIHSYSLVHDDLPAMDDDTYRRGKLTTHKKFDEATAILAGDALLTYAFYVISASEKIENSGKVNIIRILSDYSGINGMVGGQYVDMESENKEISFDTLKYIHSHKTGKLLKAAVELPLEALAIEGKQKEVLLEYSELIGIAFQIKDDLLDIEGDFEKTGKESSDEKNNKTTYPKLFGLEKTKEILNDYTEKAKQLIRENFENAEILVELADYISNRGE</sequence>
<accession>D1ALE9</accession>
<proteinExistence type="inferred from homology"/>
<dbReference type="Gene3D" id="1.10.600.10">
    <property type="entry name" value="Farnesyl Diphosphate Synthase"/>
    <property type="match status" value="1"/>
</dbReference>
<keyword evidence="5" id="KW-0460">Magnesium</keyword>
<evidence type="ECO:0000313" key="9">
    <source>
        <dbReference type="Proteomes" id="UP000000845"/>
    </source>
</evidence>
<keyword evidence="6" id="KW-0414">Isoprene biosynthesis</keyword>
<dbReference type="GO" id="GO:0046872">
    <property type="term" value="F:metal ion binding"/>
    <property type="evidence" value="ECO:0007669"/>
    <property type="project" value="UniProtKB-KW"/>
</dbReference>
<dbReference type="GO" id="GO:0016114">
    <property type="term" value="P:terpenoid biosynthetic process"/>
    <property type="evidence" value="ECO:0007669"/>
    <property type="project" value="UniProtKB-ARBA"/>
</dbReference>
<dbReference type="PROSITE" id="PS00723">
    <property type="entry name" value="POLYPRENYL_SYNTHASE_1"/>
    <property type="match status" value="1"/>
</dbReference>
<keyword evidence="4" id="KW-0479">Metal-binding</keyword>
<dbReference type="InterPro" id="IPR000092">
    <property type="entry name" value="Polyprenyl_synt"/>
</dbReference>
<dbReference type="EMBL" id="CP001739">
    <property type="protein sequence ID" value="ACZ09292.1"/>
    <property type="molecule type" value="Genomic_DNA"/>
</dbReference>
<dbReference type="FunFam" id="1.10.600.10:FF:000001">
    <property type="entry name" value="Geranylgeranyl diphosphate synthase"/>
    <property type="match status" value="1"/>
</dbReference>
<dbReference type="STRING" id="526218.Sterm_2439"/>
<comment type="cofactor">
    <cofactor evidence="1">
        <name>Mg(2+)</name>
        <dbReference type="ChEBI" id="CHEBI:18420"/>
    </cofactor>
</comment>
<evidence type="ECO:0000256" key="7">
    <source>
        <dbReference type="RuleBase" id="RU004466"/>
    </source>
</evidence>
<dbReference type="InterPro" id="IPR008949">
    <property type="entry name" value="Isoprenoid_synthase_dom_sf"/>
</dbReference>
<dbReference type="PANTHER" id="PTHR43281">
    <property type="entry name" value="FARNESYL DIPHOSPHATE SYNTHASE"/>
    <property type="match status" value="1"/>
</dbReference>
<reference evidence="8 9" key="2">
    <citation type="journal article" date="2010" name="Stand. Genomic Sci.">
        <title>Complete genome sequence of Sebaldella termitidis type strain (NCTC 11300).</title>
        <authorList>
            <person name="Harmon-Smith M."/>
            <person name="Celia L."/>
            <person name="Chertkov O."/>
            <person name="Lapidus A."/>
            <person name="Copeland A."/>
            <person name="Glavina Del Rio T."/>
            <person name="Nolan M."/>
            <person name="Lucas S."/>
            <person name="Tice H."/>
            <person name="Cheng J.F."/>
            <person name="Han C."/>
            <person name="Detter J.C."/>
            <person name="Bruce D."/>
            <person name="Goodwin L."/>
            <person name="Pitluck S."/>
            <person name="Pati A."/>
            <person name="Liolios K."/>
            <person name="Ivanova N."/>
            <person name="Mavromatis K."/>
            <person name="Mikhailova N."/>
            <person name="Chen A."/>
            <person name="Palaniappan K."/>
            <person name="Land M."/>
            <person name="Hauser L."/>
            <person name="Chang Y.J."/>
            <person name="Jeffries C.D."/>
            <person name="Brettin T."/>
            <person name="Goker M."/>
            <person name="Beck B."/>
            <person name="Bristow J."/>
            <person name="Eisen J.A."/>
            <person name="Markowitz V."/>
            <person name="Hugenholtz P."/>
            <person name="Kyrpides N.C."/>
            <person name="Klenk H.P."/>
            <person name="Chen F."/>
        </authorList>
    </citation>
    <scope>NUCLEOTIDE SEQUENCE [LARGE SCALE GENOMIC DNA]</scope>
    <source>
        <strain evidence="9">ATCC 33386 / NCTC 11300</strain>
    </source>
</reference>
<evidence type="ECO:0000256" key="1">
    <source>
        <dbReference type="ARBA" id="ARBA00001946"/>
    </source>
</evidence>
<dbReference type="Proteomes" id="UP000000845">
    <property type="component" value="Chromosome"/>
</dbReference>
<evidence type="ECO:0000256" key="2">
    <source>
        <dbReference type="ARBA" id="ARBA00006706"/>
    </source>
</evidence>
<evidence type="ECO:0000256" key="3">
    <source>
        <dbReference type="ARBA" id="ARBA00022679"/>
    </source>
</evidence>
<dbReference type="Pfam" id="PF00348">
    <property type="entry name" value="polyprenyl_synt"/>
    <property type="match status" value="1"/>
</dbReference>
<reference evidence="9" key="1">
    <citation type="submission" date="2009-09" db="EMBL/GenBank/DDBJ databases">
        <title>The complete chromosome of Sebaldella termitidis ATCC 33386.</title>
        <authorList>
            <consortium name="US DOE Joint Genome Institute (JGI-PGF)"/>
            <person name="Lucas S."/>
            <person name="Copeland A."/>
            <person name="Lapidus A."/>
            <person name="Glavina del Rio T."/>
            <person name="Dalin E."/>
            <person name="Tice H."/>
            <person name="Bruce D."/>
            <person name="Goodwin L."/>
            <person name="Pitluck S."/>
            <person name="Kyrpides N."/>
            <person name="Mavromatis K."/>
            <person name="Ivanova N."/>
            <person name="Mikhailova N."/>
            <person name="Sims D."/>
            <person name="Meincke L."/>
            <person name="Brettin T."/>
            <person name="Detter J.C."/>
            <person name="Han C."/>
            <person name="Larimer F."/>
            <person name="Land M."/>
            <person name="Hauser L."/>
            <person name="Markowitz V."/>
            <person name="Cheng J.F."/>
            <person name="Hugenholtz P."/>
            <person name="Woyke T."/>
            <person name="Wu D."/>
            <person name="Eisen J.A."/>
        </authorList>
    </citation>
    <scope>NUCLEOTIDE SEQUENCE [LARGE SCALE GENOMIC DNA]</scope>
    <source>
        <strain evidence="9">ATCC 33386 / NCTC 11300</strain>
    </source>
</reference>
<evidence type="ECO:0000313" key="8">
    <source>
        <dbReference type="EMBL" id="ACZ09292.1"/>
    </source>
</evidence>
<protein>
    <submittedName>
        <fullName evidence="8">Polyprenyl synthetase</fullName>
    </submittedName>
</protein>
<evidence type="ECO:0000256" key="4">
    <source>
        <dbReference type="ARBA" id="ARBA00022723"/>
    </source>
</evidence>
<gene>
    <name evidence="8" type="ordered locus">Sterm_2439</name>
</gene>
<dbReference type="InterPro" id="IPR053378">
    <property type="entry name" value="Prenyl_diphosphate_synthase"/>
</dbReference>
<dbReference type="KEGG" id="str:Sterm_2439"/>
<comment type="similarity">
    <text evidence="2 7">Belongs to the FPP/GGPP synthase family.</text>
</comment>
<dbReference type="PANTHER" id="PTHR43281:SF1">
    <property type="entry name" value="FARNESYL DIPHOSPHATE SYNTHASE"/>
    <property type="match status" value="1"/>
</dbReference>
<keyword evidence="3 7" id="KW-0808">Transferase</keyword>
<dbReference type="HOGENOM" id="CLU_014015_0_1_0"/>
<dbReference type="InterPro" id="IPR033749">
    <property type="entry name" value="Polyprenyl_synt_CS"/>
</dbReference>
<dbReference type="PROSITE" id="PS00444">
    <property type="entry name" value="POLYPRENYL_SYNTHASE_2"/>
    <property type="match status" value="1"/>
</dbReference>
<name>D1ALE9_SEBTE</name>
<organism evidence="8 9">
    <name type="scientific">Sebaldella termitidis (strain ATCC 33386 / NCTC 11300)</name>
    <dbReference type="NCBI Taxonomy" id="526218"/>
    <lineage>
        <taxon>Bacteria</taxon>
        <taxon>Fusobacteriati</taxon>
        <taxon>Fusobacteriota</taxon>
        <taxon>Fusobacteriia</taxon>
        <taxon>Fusobacteriales</taxon>
        <taxon>Leptotrichiaceae</taxon>
        <taxon>Sebaldella</taxon>
    </lineage>
</organism>
<dbReference type="GO" id="GO:0005737">
    <property type="term" value="C:cytoplasm"/>
    <property type="evidence" value="ECO:0007669"/>
    <property type="project" value="UniProtKB-ARBA"/>
</dbReference>
<dbReference type="AlphaFoldDB" id="D1ALE9"/>
<dbReference type="eggNOG" id="COG0142">
    <property type="taxonomic scope" value="Bacteria"/>
</dbReference>
<dbReference type="RefSeq" id="WP_012861886.1">
    <property type="nucleotide sequence ID" value="NC_013517.1"/>
</dbReference>
<dbReference type="GO" id="GO:0004659">
    <property type="term" value="F:prenyltransferase activity"/>
    <property type="evidence" value="ECO:0007669"/>
    <property type="project" value="InterPro"/>
</dbReference>
<dbReference type="NCBIfam" id="NF045485">
    <property type="entry name" value="FPPsyn"/>
    <property type="match status" value="1"/>
</dbReference>
<dbReference type="SUPFAM" id="SSF48576">
    <property type="entry name" value="Terpenoid synthases"/>
    <property type="match status" value="1"/>
</dbReference>
<evidence type="ECO:0000256" key="5">
    <source>
        <dbReference type="ARBA" id="ARBA00022842"/>
    </source>
</evidence>